<evidence type="ECO:0000313" key="4">
    <source>
        <dbReference type="Proteomes" id="UP000694865"/>
    </source>
</evidence>
<reference evidence="5" key="1">
    <citation type="submission" date="2025-08" db="UniProtKB">
        <authorList>
            <consortium name="RefSeq"/>
        </authorList>
    </citation>
    <scope>IDENTIFICATION</scope>
    <source>
        <tissue evidence="5">Testes</tissue>
    </source>
</reference>
<feature type="compositionally biased region" description="Polar residues" evidence="1">
    <location>
        <begin position="220"/>
        <end position="233"/>
    </location>
</feature>
<evidence type="ECO:0000259" key="3">
    <source>
        <dbReference type="Pfam" id="PF00685"/>
    </source>
</evidence>
<dbReference type="Pfam" id="PF00685">
    <property type="entry name" value="Sulfotransfer_1"/>
    <property type="match status" value="1"/>
</dbReference>
<feature type="compositionally biased region" description="Low complexity" evidence="1">
    <location>
        <begin position="424"/>
        <end position="433"/>
    </location>
</feature>
<dbReference type="InterPro" id="IPR000863">
    <property type="entry name" value="Sulfotransferase_dom"/>
</dbReference>
<dbReference type="RefSeq" id="XP_006825160.1">
    <property type="nucleotide sequence ID" value="XM_006825097.1"/>
</dbReference>
<dbReference type="Gene3D" id="3.40.50.300">
    <property type="entry name" value="P-loop containing nucleotide triphosphate hydrolases"/>
    <property type="match status" value="1"/>
</dbReference>
<keyword evidence="2" id="KW-0472">Membrane</keyword>
<accession>A0ABM0MYR9</accession>
<dbReference type="PANTHER" id="PTHR10704:SF44">
    <property type="entry name" value="LD35051P-RELATED"/>
    <property type="match status" value="1"/>
</dbReference>
<keyword evidence="2" id="KW-1133">Transmembrane helix</keyword>
<dbReference type="InterPro" id="IPR051135">
    <property type="entry name" value="Gal/GlcNAc/GalNAc_ST"/>
</dbReference>
<dbReference type="GeneID" id="100378147"/>
<feature type="compositionally biased region" description="Polar residues" evidence="1">
    <location>
        <begin position="97"/>
        <end position="106"/>
    </location>
</feature>
<dbReference type="SUPFAM" id="SSF52540">
    <property type="entry name" value="P-loop containing nucleoside triphosphate hydrolases"/>
    <property type="match status" value="1"/>
</dbReference>
<feature type="compositionally biased region" description="Polar residues" evidence="1">
    <location>
        <begin position="413"/>
        <end position="423"/>
    </location>
</feature>
<feature type="compositionally biased region" description="Basic and acidic residues" evidence="1">
    <location>
        <begin position="201"/>
        <end position="219"/>
    </location>
</feature>
<organism evidence="4 5">
    <name type="scientific">Saccoglossus kowalevskii</name>
    <name type="common">Acorn worm</name>
    <dbReference type="NCBI Taxonomy" id="10224"/>
    <lineage>
        <taxon>Eukaryota</taxon>
        <taxon>Metazoa</taxon>
        <taxon>Hemichordata</taxon>
        <taxon>Enteropneusta</taxon>
        <taxon>Harrimaniidae</taxon>
        <taxon>Saccoglossus</taxon>
    </lineage>
</organism>
<feature type="compositionally biased region" description="Basic and acidic residues" evidence="1">
    <location>
        <begin position="234"/>
        <end position="250"/>
    </location>
</feature>
<gene>
    <name evidence="5" type="primary">LOC100378147</name>
</gene>
<evidence type="ECO:0000313" key="5">
    <source>
        <dbReference type="RefSeq" id="XP_006825160.1"/>
    </source>
</evidence>
<feature type="transmembrane region" description="Helical" evidence="2">
    <location>
        <begin position="22"/>
        <end position="41"/>
    </location>
</feature>
<dbReference type="InterPro" id="IPR027417">
    <property type="entry name" value="P-loop_NTPase"/>
</dbReference>
<feature type="domain" description="Sulfotransferase" evidence="3">
    <location>
        <begin position="775"/>
        <end position="874"/>
    </location>
</feature>
<feature type="compositionally biased region" description="Acidic residues" evidence="1">
    <location>
        <begin position="151"/>
        <end position="166"/>
    </location>
</feature>
<evidence type="ECO:0000256" key="2">
    <source>
        <dbReference type="SAM" id="Phobius"/>
    </source>
</evidence>
<feature type="compositionally biased region" description="Acidic residues" evidence="1">
    <location>
        <begin position="268"/>
        <end position="285"/>
    </location>
</feature>
<keyword evidence="2" id="KW-0812">Transmembrane</keyword>
<feature type="region of interest" description="Disordered" evidence="1">
    <location>
        <begin position="409"/>
        <end position="441"/>
    </location>
</feature>
<sequence length="957" mass="106752">MPGVDKDTVVTQSMARRGKCKCGYVLIVAVLLTFICVTYYYNYHGTRHKVPVVGSKLEAIQERLPEIPETVNTKYNEVKHFLFENSDLFKEQRLKPQQETGTSSRSGEGEVDESDMVSGSDTESDSESDSEGDSETESESVKDEDSVAVSESEDSSEDEESIDEDSYFSKEEKGKKGKHTQTGTTKEKLNSIPVDNTKQTAKTDKVDGLVDMSASKEDATNTQISETVEIENTMSDKQKPAVKDEFKTVDQDTLTATKKEWIGSESESSSEDNDDNEESDSEASVDEGVNTEKYIAGKPEGVPHPSQLPAHKEQLGIAEDTFESVTSGGALIVDEAQLQPDEEQLGNVEDTTDGVTLGGALILEEPQLQPDEKQLGNIENTTDGITQGGTLILEEPQLQPDEKQLGNVEDTTDSVISSGSLTPQQAQQQQQQQLDPNLYHGVSDSSLQLESEDVEVNHVLTDQSIEATQTDTDVINSGNNMNELQLQPISNPEYIPDLVDGKQLQLQQQQHIQQQPQPQYLQSATLDTDGQQQYAGTENMLPEPLLHLETSNEAQEGSLSEIGGDPLLLSEVASIEQQPSTGNTGDIFKQIPAPSKVDTQPDTAGAGIEIFTEETPQLNAAIAAHEYDKDGKNRLLILSSAQYASAFIDQIFRNNKEFFYAVEPGISLRECLELLYPAESMFTPRLAEMLHDILRCKFDSPNLQCFVSSFKTMTISQKMIQLHALVNEQVCWKSGAFYVGCKELDGSMMSNVCYAYKNIAVRTHYMHDIKYVILLMRDPTLKVIHFMQDPRTIAVSFLETQRGVKSQYDALDWDSKIQNAVSEFCHTWTQNVETIRAMPSSYKDRYKIVRYEDIEADHQHYITKLSKFINVSISMDIYSAGGDIQENLPKYIPPNTKRWELKLNYELVQMIQSLVPCKELLASSHYGAVDSEEKFTTKARALNTLMNEIREAQKNDQ</sequence>
<protein>
    <submittedName>
        <fullName evidence="5">Microtubule-associated protein futsch-like</fullName>
    </submittedName>
</protein>
<feature type="compositionally biased region" description="Acidic residues" evidence="1">
    <location>
        <begin position="122"/>
        <end position="138"/>
    </location>
</feature>
<feature type="region of interest" description="Disordered" evidence="1">
    <location>
        <begin position="92"/>
        <end position="308"/>
    </location>
</feature>
<dbReference type="PANTHER" id="PTHR10704">
    <property type="entry name" value="CARBOHYDRATE SULFOTRANSFERASE"/>
    <property type="match status" value="1"/>
</dbReference>
<proteinExistence type="predicted"/>
<dbReference type="Proteomes" id="UP000694865">
    <property type="component" value="Unplaced"/>
</dbReference>
<evidence type="ECO:0000256" key="1">
    <source>
        <dbReference type="SAM" id="MobiDB-lite"/>
    </source>
</evidence>
<name>A0ABM0MYR9_SACKO</name>
<keyword evidence="4" id="KW-1185">Reference proteome</keyword>